<keyword evidence="2" id="KW-1185">Reference proteome</keyword>
<sequence length="479" mass="56004">MDNIDVELFLNLPVDIRQAVYYHLDKSFTRLEPPSASDLYNDNLVELSNTNKKKTTRQKNLLDKLYPIYSTFIDIFEYNPDIVLEWLNFSVWLRYDAIVLDCLRLNHSYGGSLLGPIDWIYLDSELKLSLFNKDDLLQVWYTEQEYVDWIINLEPLDITDLERDYFRFNLDYYRPSNISKALAMFQKNKLFNEIYSVKFQLMEENIDEIETVSTDKDTLVSTPNILNQIDNSIGSDSSIREDSYDTIDSARSIKRRKTKSPNGPIKLDDVHVIEVLSALKKMKNINKIGVVGDILYDKLINSHGIRDRGNNAINYLIKRKIKEIDIDRISDLTKFGVSDLTKWDNLQSLSITNLQFCDMNMLTLPKFCYSLTLKNISLIKWFDILPDLPDEEIFKQYTETEIPSIEDSINKDVKYYKRTPGASTNYNEKLWKCLGQLNTVKIQNISKISEGIIIIPFTLYSENRFILLNYPTETKIVYL</sequence>
<dbReference type="OrthoDB" id="4032425at2759"/>
<evidence type="ECO:0000313" key="1">
    <source>
        <dbReference type="EMBL" id="KAG0668627.1"/>
    </source>
</evidence>
<organism evidence="1 2">
    <name type="scientific">Maudiozyma exigua</name>
    <name type="common">Yeast</name>
    <name type="synonym">Kazachstania exigua</name>
    <dbReference type="NCBI Taxonomy" id="34358"/>
    <lineage>
        <taxon>Eukaryota</taxon>
        <taxon>Fungi</taxon>
        <taxon>Dikarya</taxon>
        <taxon>Ascomycota</taxon>
        <taxon>Saccharomycotina</taxon>
        <taxon>Saccharomycetes</taxon>
        <taxon>Saccharomycetales</taxon>
        <taxon>Saccharomycetaceae</taxon>
        <taxon>Maudiozyma</taxon>
    </lineage>
</organism>
<gene>
    <name evidence="1" type="ORF">C6P45_004526</name>
</gene>
<comment type="caution">
    <text evidence="1">The sequence shown here is derived from an EMBL/GenBank/DDBJ whole genome shotgun (WGS) entry which is preliminary data.</text>
</comment>
<protein>
    <submittedName>
        <fullName evidence="1">Uncharacterized protein</fullName>
    </submittedName>
</protein>
<dbReference type="AlphaFoldDB" id="A0A9P6WCJ8"/>
<accession>A0A9P6WCJ8</accession>
<dbReference type="EMBL" id="PUHR01000062">
    <property type="protein sequence ID" value="KAG0668627.1"/>
    <property type="molecule type" value="Genomic_DNA"/>
</dbReference>
<reference evidence="1 2" key="1">
    <citation type="submission" date="2020-11" db="EMBL/GenBank/DDBJ databases">
        <title>Kefir isolates.</title>
        <authorList>
            <person name="Marcisauskas S."/>
            <person name="Kim Y."/>
            <person name="Blasche S."/>
        </authorList>
    </citation>
    <scope>NUCLEOTIDE SEQUENCE [LARGE SCALE GENOMIC DNA]</scope>
    <source>
        <strain evidence="1 2">OG2</strain>
    </source>
</reference>
<evidence type="ECO:0000313" key="2">
    <source>
        <dbReference type="Proteomes" id="UP000750334"/>
    </source>
</evidence>
<proteinExistence type="predicted"/>
<name>A0A9P6WCJ8_MAUEX</name>
<dbReference type="Proteomes" id="UP000750334">
    <property type="component" value="Unassembled WGS sequence"/>
</dbReference>